<gene>
    <name evidence="1" type="ORF">P8A22_14900</name>
</gene>
<sequence>MTDHSTAQPSETDECRDCQELDLAEAVARGERDESRATDCRVLRKRHRAAEHGEQP</sequence>
<dbReference type="EMBL" id="CP120992">
    <property type="protein sequence ID" value="WLQ41160.1"/>
    <property type="molecule type" value="Genomic_DNA"/>
</dbReference>
<keyword evidence="2" id="KW-1185">Reference proteome</keyword>
<accession>A0ABY9I2U9</accession>
<protein>
    <submittedName>
        <fullName evidence="1">Uncharacterized protein</fullName>
    </submittedName>
</protein>
<evidence type="ECO:0000313" key="1">
    <source>
        <dbReference type="EMBL" id="WLQ41160.1"/>
    </source>
</evidence>
<organism evidence="1 2">
    <name type="scientific">Streptomyces laculatispora</name>
    <dbReference type="NCBI Taxonomy" id="887464"/>
    <lineage>
        <taxon>Bacteria</taxon>
        <taxon>Bacillati</taxon>
        <taxon>Actinomycetota</taxon>
        <taxon>Actinomycetes</taxon>
        <taxon>Kitasatosporales</taxon>
        <taxon>Streptomycetaceae</taxon>
        <taxon>Streptomyces</taxon>
    </lineage>
</organism>
<dbReference type="RefSeq" id="WP_306087817.1">
    <property type="nucleotide sequence ID" value="NZ_CP120992.1"/>
</dbReference>
<evidence type="ECO:0000313" key="2">
    <source>
        <dbReference type="Proteomes" id="UP001229952"/>
    </source>
</evidence>
<reference evidence="1 2" key="1">
    <citation type="submission" date="2023-03" db="EMBL/GenBank/DDBJ databases">
        <title>Isolation and description of six Streptomyces strains from soil environments, able to metabolize different microbial glucans.</title>
        <authorList>
            <person name="Widen T."/>
            <person name="Larsbrink J."/>
        </authorList>
    </citation>
    <scope>NUCLEOTIDE SEQUENCE [LARGE SCALE GENOMIC DNA]</scope>
    <source>
        <strain evidence="1 2">Mut2</strain>
    </source>
</reference>
<proteinExistence type="predicted"/>
<name>A0ABY9I2U9_9ACTN</name>
<dbReference type="Proteomes" id="UP001229952">
    <property type="component" value="Chromosome"/>
</dbReference>